<comment type="caution">
    <text evidence="1">The sequence shown here is derived from an EMBL/GenBank/DDBJ whole genome shotgun (WGS) entry which is preliminary data.</text>
</comment>
<evidence type="ECO:0008006" key="3">
    <source>
        <dbReference type="Google" id="ProtNLM"/>
    </source>
</evidence>
<organism evidence="1 2">
    <name type="scientific">Willisornis vidua</name>
    <name type="common">Xingu scale-backed antbird</name>
    <dbReference type="NCBI Taxonomy" id="1566151"/>
    <lineage>
        <taxon>Eukaryota</taxon>
        <taxon>Metazoa</taxon>
        <taxon>Chordata</taxon>
        <taxon>Craniata</taxon>
        <taxon>Vertebrata</taxon>
        <taxon>Euteleostomi</taxon>
        <taxon>Archelosauria</taxon>
        <taxon>Archosauria</taxon>
        <taxon>Dinosauria</taxon>
        <taxon>Saurischia</taxon>
        <taxon>Theropoda</taxon>
        <taxon>Coelurosauria</taxon>
        <taxon>Aves</taxon>
        <taxon>Neognathae</taxon>
        <taxon>Neoaves</taxon>
        <taxon>Telluraves</taxon>
        <taxon>Australaves</taxon>
        <taxon>Passeriformes</taxon>
        <taxon>Thamnophilidae</taxon>
        <taxon>Willisornis</taxon>
    </lineage>
</organism>
<dbReference type="EMBL" id="WHWB01032079">
    <property type="protein sequence ID" value="KAJ7427093.1"/>
    <property type="molecule type" value="Genomic_DNA"/>
</dbReference>
<keyword evidence="2" id="KW-1185">Reference proteome</keyword>
<evidence type="ECO:0000313" key="2">
    <source>
        <dbReference type="Proteomes" id="UP001145742"/>
    </source>
</evidence>
<sequence>MGKKSWRDYQTVSLTSIPGKVMELVILEAISIHMDDKKVIRSRQHGFTKGNDIYVHLSEGRKVAYLERVGPEHDEHGVQ</sequence>
<accession>A0ABQ9DRN2</accession>
<name>A0ABQ9DRN2_9PASS</name>
<dbReference type="Proteomes" id="UP001145742">
    <property type="component" value="Unassembled WGS sequence"/>
</dbReference>
<gene>
    <name evidence="1" type="ORF">WISP_09619</name>
</gene>
<proteinExistence type="predicted"/>
<reference evidence="1" key="1">
    <citation type="submission" date="2019-10" db="EMBL/GenBank/DDBJ databases">
        <authorList>
            <person name="Soares A.E.R."/>
            <person name="Aleixo A."/>
            <person name="Schneider P."/>
            <person name="Miyaki C.Y."/>
            <person name="Schneider M.P."/>
            <person name="Mello C."/>
            <person name="Vasconcelos A.T.R."/>
        </authorList>
    </citation>
    <scope>NUCLEOTIDE SEQUENCE</scope>
    <source>
        <tissue evidence="1">Muscle</tissue>
    </source>
</reference>
<protein>
    <recommendedName>
        <fullName evidence="3">Reverse transcriptase domain-containing protein</fullName>
    </recommendedName>
</protein>
<evidence type="ECO:0000313" key="1">
    <source>
        <dbReference type="EMBL" id="KAJ7427093.1"/>
    </source>
</evidence>